<organism evidence="1">
    <name type="scientific">uncultured Caudovirales phage</name>
    <dbReference type="NCBI Taxonomy" id="2100421"/>
    <lineage>
        <taxon>Viruses</taxon>
        <taxon>Duplodnaviria</taxon>
        <taxon>Heunggongvirae</taxon>
        <taxon>Uroviricota</taxon>
        <taxon>Caudoviricetes</taxon>
        <taxon>Peduoviridae</taxon>
        <taxon>Maltschvirus</taxon>
        <taxon>Maltschvirus maltsch</taxon>
    </lineage>
</organism>
<dbReference type="EMBL" id="LR796148">
    <property type="protein sequence ID" value="CAB4121587.1"/>
    <property type="molecule type" value="Genomic_DNA"/>
</dbReference>
<accession>A0A6J5KKY9</accession>
<name>A0A6J5KKY9_9CAUD</name>
<evidence type="ECO:0000313" key="1">
    <source>
        <dbReference type="EMBL" id="CAB4121587.1"/>
    </source>
</evidence>
<sequence length="61" mass="7130">MKLQLHGVVKITVKSIEEFTVANGKATSHDFRIRRIVIEDETDQKFEIDLFSNFNLDLTYD</sequence>
<protein>
    <submittedName>
        <fullName evidence="1">Uncharacterized protein</fullName>
    </submittedName>
</protein>
<gene>
    <name evidence="1" type="ORF">UFOVP21_1</name>
</gene>
<proteinExistence type="predicted"/>
<reference evidence="1" key="1">
    <citation type="submission" date="2020-04" db="EMBL/GenBank/DDBJ databases">
        <authorList>
            <person name="Chiriac C."/>
            <person name="Salcher M."/>
            <person name="Ghai R."/>
            <person name="Kavagutti S V."/>
        </authorList>
    </citation>
    <scope>NUCLEOTIDE SEQUENCE</scope>
</reference>